<sequence>MPGRPYKDVDANRESITGPNSELQRTVPNLPPPRNPEGMEVSDTKESPEKETEQVDRKYTDGNVSLYRALSRSALCSMYSLDAVDEKIEASDAKHSPEKEPVQADRKYENGDGSTDAMLCSAAGLQCAVPNLPPPLHHEGMEVSDTKESPEKEPDQEDRKYEDVDPHGESITGPSSGLQRAVPTLPPPRRHEGLEVSDTKESPEKEPEQEDRKYEDVDGGAHAMLGPELQRTVSTETSPPHLDMGDHVVVCAEYNETCHDTSYTQEDTDRDEEPEAPDNKAGGRKTKGGPVASADSQDDPDTSGIRYVDRDGISNQRQQPVDAGTDGSAPKTVDCNTPGLVMVSASNHGLINNAMYVPGPFRQDNSMGMWKKMKSGKVCWLVLGLGLLVIAAVSTAAILVPRLGYGGKVTYDSRKPDQMAIMANLNQSATPSWWTTVFKNNISASVYSTSPSSEPFRKTSNNVNTEALPTTTVTFLPTTARPCKRGWSECNNHCYKFFRNKVSWGTANEMCKELGANLASVTSAEENNFIARLVTNGG</sequence>
<dbReference type="PROSITE" id="PS50041">
    <property type="entry name" value="C_TYPE_LECTIN_2"/>
    <property type="match status" value="1"/>
</dbReference>
<keyword evidence="5" id="KW-1185">Reference proteome</keyword>
<feature type="region of interest" description="Disordered" evidence="1">
    <location>
        <begin position="1"/>
        <end position="58"/>
    </location>
</feature>
<evidence type="ECO:0000313" key="4">
    <source>
        <dbReference type="EMBL" id="CAH1244763.1"/>
    </source>
</evidence>
<dbReference type="Gene3D" id="3.10.100.10">
    <property type="entry name" value="Mannose-Binding Protein A, subunit A"/>
    <property type="match status" value="1"/>
</dbReference>
<evidence type="ECO:0000259" key="3">
    <source>
        <dbReference type="PROSITE" id="PS50041"/>
    </source>
</evidence>
<feature type="compositionally biased region" description="Basic and acidic residues" evidence="1">
    <location>
        <begin position="42"/>
        <end position="58"/>
    </location>
</feature>
<organism evidence="4 5">
    <name type="scientific">Branchiostoma lanceolatum</name>
    <name type="common">Common lancelet</name>
    <name type="synonym">Amphioxus lanceolatum</name>
    <dbReference type="NCBI Taxonomy" id="7740"/>
    <lineage>
        <taxon>Eukaryota</taxon>
        <taxon>Metazoa</taxon>
        <taxon>Chordata</taxon>
        <taxon>Cephalochordata</taxon>
        <taxon>Leptocardii</taxon>
        <taxon>Amphioxiformes</taxon>
        <taxon>Branchiostomatidae</taxon>
        <taxon>Branchiostoma</taxon>
    </lineage>
</organism>
<feature type="compositionally biased region" description="Basic and acidic residues" evidence="1">
    <location>
        <begin position="189"/>
        <end position="216"/>
    </location>
</feature>
<feature type="compositionally biased region" description="Basic and acidic residues" evidence="1">
    <location>
        <begin position="136"/>
        <end position="168"/>
    </location>
</feature>
<keyword evidence="2" id="KW-0472">Membrane</keyword>
<dbReference type="AlphaFoldDB" id="A0A8J9YZI1"/>
<feature type="compositionally biased region" description="Polar residues" evidence="1">
    <location>
        <begin position="14"/>
        <end position="27"/>
    </location>
</feature>
<keyword evidence="2" id="KW-1133">Transmembrane helix</keyword>
<dbReference type="EMBL" id="OV696699">
    <property type="protein sequence ID" value="CAH1244763.1"/>
    <property type="molecule type" value="Genomic_DNA"/>
</dbReference>
<gene>
    <name evidence="4" type="primary">NCAN</name>
    <name evidence="4" type="ORF">BLAG_LOCUS7325</name>
</gene>
<dbReference type="Proteomes" id="UP000838412">
    <property type="component" value="Chromosome 14"/>
</dbReference>
<dbReference type="InterPro" id="IPR016187">
    <property type="entry name" value="CTDL_fold"/>
</dbReference>
<accession>A0A8J9YZI1</accession>
<name>A0A8J9YZI1_BRALA</name>
<feature type="region of interest" description="Disordered" evidence="1">
    <location>
        <begin position="89"/>
        <end position="241"/>
    </location>
</feature>
<dbReference type="InterPro" id="IPR001304">
    <property type="entry name" value="C-type_lectin-like"/>
</dbReference>
<evidence type="ECO:0000256" key="2">
    <source>
        <dbReference type="SAM" id="Phobius"/>
    </source>
</evidence>
<feature type="compositionally biased region" description="Basic and acidic residues" evidence="1">
    <location>
        <begin position="1"/>
        <end position="13"/>
    </location>
</feature>
<feature type="compositionally biased region" description="Basic and acidic residues" evidence="1">
    <location>
        <begin position="89"/>
        <end position="110"/>
    </location>
</feature>
<dbReference type="PANTHER" id="PTHR22803">
    <property type="entry name" value="MANNOSE, PHOSPHOLIPASE, LECTIN RECEPTOR RELATED"/>
    <property type="match status" value="1"/>
</dbReference>
<dbReference type="InterPro" id="IPR016186">
    <property type="entry name" value="C-type_lectin-like/link_sf"/>
</dbReference>
<dbReference type="OrthoDB" id="441660at2759"/>
<feature type="transmembrane region" description="Helical" evidence="2">
    <location>
        <begin position="378"/>
        <end position="400"/>
    </location>
</feature>
<feature type="domain" description="C-type lectin" evidence="3">
    <location>
        <begin position="490"/>
        <end position="538"/>
    </location>
</feature>
<reference evidence="4" key="1">
    <citation type="submission" date="2022-01" db="EMBL/GenBank/DDBJ databases">
        <authorList>
            <person name="Braso-Vives M."/>
        </authorList>
    </citation>
    <scope>NUCLEOTIDE SEQUENCE</scope>
</reference>
<evidence type="ECO:0000313" key="5">
    <source>
        <dbReference type="Proteomes" id="UP000838412"/>
    </source>
</evidence>
<dbReference type="SUPFAM" id="SSF56436">
    <property type="entry name" value="C-type lectin-like"/>
    <property type="match status" value="1"/>
</dbReference>
<dbReference type="InterPro" id="IPR050111">
    <property type="entry name" value="C-type_lectin/snaclec_domain"/>
</dbReference>
<proteinExistence type="predicted"/>
<evidence type="ECO:0000256" key="1">
    <source>
        <dbReference type="SAM" id="MobiDB-lite"/>
    </source>
</evidence>
<protein>
    <submittedName>
        <fullName evidence="4">NCAN protein</fullName>
    </submittedName>
</protein>
<dbReference type="CDD" id="cd00037">
    <property type="entry name" value="CLECT"/>
    <property type="match status" value="1"/>
</dbReference>
<keyword evidence="2" id="KW-0812">Transmembrane</keyword>
<feature type="region of interest" description="Disordered" evidence="1">
    <location>
        <begin position="262"/>
        <end position="333"/>
    </location>
</feature>
<feature type="compositionally biased region" description="Acidic residues" evidence="1">
    <location>
        <begin position="266"/>
        <end position="276"/>
    </location>
</feature>